<protein>
    <submittedName>
        <fullName evidence="2">DNA-binding CsgD family transcriptional regulator</fullName>
    </submittedName>
</protein>
<dbReference type="Gene3D" id="1.10.10.10">
    <property type="entry name" value="Winged helix-like DNA-binding domain superfamily/Winged helix DNA-binding domain"/>
    <property type="match status" value="1"/>
</dbReference>
<organism evidence="2 3">
    <name type="scientific">Streptomyces turgidiscabies</name>
    <dbReference type="NCBI Taxonomy" id="85558"/>
    <lineage>
        <taxon>Bacteria</taxon>
        <taxon>Bacillati</taxon>
        <taxon>Actinomycetota</taxon>
        <taxon>Actinomycetes</taxon>
        <taxon>Kitasatosporales</taxon>
        <taxon>Streptomycetaceae</taxon>
        <taxon>Streptomyces</taxon>
    </lineage>
</organism>
<proteinExistence type="predicted"/>
<comment type="caution">
    <text evidence="2">The sequence shown here is derived from an EMBL/GenBank/DDBJ whole genome shotgun (WGS) entry which is preliminary data.</text>
</comment>
<dbReference type="PANTHER" id="PTHR34293:SF1">
    <property type="entry name" value="HTH-TYPE TRANSCRIPTIONAL REGULATOR TRMBL2"/>
    <property type="match status" value="1"/>
</dbReference>
<dbReference type="GO" id="GO:0003677">
    <property type="term" value="F:DNA binding"/>
    <property type="evidence" value="ECO:0007669"/>
    <property type="project" value="UniProtKB-KW"/>
</dbReference>
<dbReference type="SMART" id="SM00421">
    <property type="entry name" value="HTH_LUXR"/>
    <property type="match status" value="1"/>
</dbReference>
<evidence type="ECO:0000259" key="1">
    <source>
        <dbReference type="SMART" id="SM00421"/>
    </source>
</evidence>
<evidence type="ECO:0000313" key="2">
    <source>
        <dbReference type="EMBL" id="MDQ0933583.1"/>
    </source>
</evidence>
<keyword evidence="3" id="KW-1185">Reference proteome</keyword>
<name>A0ABU0RPD6_9ACTN</name>
<dbReference type="PANTHER" id="PTHR34293">
    <property type="entry name" value="HTH-TYPE TRANSCRIPTIONAL REGULATOR TRMBL2"/>
    <property type="match status" value="1"/>
</dbReference>
<dbReference type="InterPro" id="IPR036388">
    <property type="entry name" value="WH-like_DNA-bd_sf"/>
</dbReference>
<gene>
    <name evidence="2" type="ORF">QFZ49_003523</name>
</gene>
<dbReference type="InterPro" id="IPR051797">
    <property type="entry name" value="TrmB-like"/>
</dbReference>
<dbReference type="RefSeq" id="WP_307627347.1">
    <property type="nucleotide sequence ID" value="NZ_JAUSZS010000004.1"/>
</dbReference>
<feature type="domain" description="HTH luxR-type" evidence="1">
    <location>
        <begin position="260"/>
        <end position="317"/>
    </location>
</feature>
<dbReference type="InterPro" id="IPR000792">
    <property type="entry name" value="Tscrpt_reg_LuxR_C"/>
</dbReference>
<dbReference type="EMBL" id="JAUSZS010000004">
    <property type="protein sequence ID" value="MDQ0933583.1"/>
    <property type="molecule type" value="Genomic_DNA"/>
</dbReference>
<dbReference type="Proteomes" id="UP001223072">
    <property type="component" value="Unassembled WGS sequence"/>
</dbReference>
<keyword evidence="2" id="KW-0238">DNA-binding</keyword>
<sequence>MTSVPHPEHSREELCEAASVLYERALREGHVRSADASDAPCLVGLGLLQPAIDDLDRLEPVAPAVALHRLLRSVEDRIADGRRRQEQLTTVFEPLLRIADPQTPMGTPAISVLGDNDRINSAITAAMADATTELLAIQPRSSHVHPHPDHHAVAFDRDQALLDRGGRIRTIYQHTLRHAPTLLARYERLKGDAEARTLDEITGRLLVVDRAVAFIPDHENPKIALEVRLPALVAQFVTSFERQWQQATPLYPEAANRPSTNGVTPRQQAIAALLVEGRTDAVIATRLGMNVRTARVHIAKLATLLGSEGRAQLGYLIGQSGILDQEQHQERVPASEGP</sequence>
<evidence type="ECO:0000313" key="3">
    <source>
        <dbReference type="Proteomes" id="UP001223072"/>
    </source>
</evidence>
<dbReference type="SUPFAM" id="SSF46894">
    <property type="entry name" value="C-terminal effector domain of the bipartite response regulators"/>
    <property type="match status" value="1"/>
</dbReference>
<accession>A0ABU0RPD6</accession>
<dbReference type="InterPro" id="IPR016032">
    <property type="entry name" value="Sig_transdc_resp-reg_C-effctor"/>
</dbReference>
<reference evidence="2 3" key="1">
    <citation type="submission" date="2023-07" db="EMBL/GenBank/DDBJ databases">
        <title>Comparative genomics of wheat-associated soil bacteria to identify genetic determinants of phenazine resistance.</title>
        <authorList>
            <person name="Mouncey N."/>
        </authorList>
    </citation>
    <scope>NUCLEOTIDE SEQUENCE [LARGE SCALE GENOMIC DNA]</scope>
    <source>
        <strain evidence="2 3">W2I16</strain>
    </source>
</reference>